<evidence type="ECO:0000256" key="11">
    <source>
        <dbReference type="ARBA" id="ARBA00048112"/>
    </source>
</evidence>
<feature type="binding site" evidence="14">
    <location>
        <position position="249"/>
    </location>
    <ligand>
        <name>substrate</name>
    </ligand>
</feature>
<comment type="similarity">
    <text evidence="2 12">Belongs to the eukaryotic AdoMetDC family.</text>
</comment>
<name>A0A2I0WY15_9ASPA</name>
<comment type="catalytic activity">
    <reaction evidence="11 12">
        <text>S-adenosyl-L-methionine + H(+) = S-adenosyl 3-(methylsulfanyl)propylamine + CO2</text>
        <dbReference type="Rhea" id="RHEA:15981"/>
        <dbReference type="ChEBI" id="CHEBI:15378"/>
        <dbReference type="ChEBI" id="CHEBI:16526"/>
        <dbReference type="ChEBI" id="CHEBI:57443"/>
        <dbReference type="ChEBI" id="CHEBI:59789"/>
        <dbReference type="EC" id="4.1.1.50"/>
    </reaction>
</comment>
<feature type="site" description="Cleavage (non-hydrolytic); by autolysis" evidence="16">
    <location>
        <begin position="60"/>
        <end position="61"/>
    </location>
</feature>
<organism evidence="18 19">
    <name type="scientific">Dendrobium catenatum</name>
    <dbReference type="NCBI Taxonomy" id="906689"/>
    <lineage>
        <taxon>Eukaryota</taxon>
        <taxon>Viridiplantae</taxon>
        <taxon>Streptophyta</taxon>
        <taxon>Embryophyta</taxon>
        <taxon>Tracheophyta</taxon>
        <taxon>Spermatophyta</taxon>
        <taxon>Magnoliopsida</taxon>
        <taxon>Liliopsida</taxon>
        <taxon>Asparagales</taxon>
        <taxon>Orchidaceae</taxon>
        <taxon>Epidendroideae</taxon>
        <taxon>Malaxideae</taxon>
        <taxon>Dendrobiinae</taxon>
        <taxon>Dendrobium</taxon>
    </lineage>
</organism>
<dbReference type="EMBL" id="KZ502327">
    <property type="protein sequence ID" value="PKU80554.1"/>
    <property type="molecule type" value="Genomic_DNA"/>
</dbReference>
<keyword evidence="16" id="KW-0068">Autocatalytic cleavage</keyword>
<dbReference type="InterPro" id="IPR001985">
    <property type="entry name" value="S-AdoMet_decarboxylase_euk"/>
</dbReference>
<dbReference type="InterPro" id="IPR018166">
    <property type="entry name" value="S-AdoMet_deCO2ase_CS"/>
</dbReference>
<dbReference type="AlphaFoldDB" id="A0A2I0WY15"/>
<feature type="active site" description="Proton acceptor; for processing activity" evidence="13">
    <location>
        <position position="232"/>
    </location>
</feature>
<dbReference type="GO" id="GO:0004014">
    <property type="term" value="F:adenosylmethionine decarboxylase activity"/>
    <property type="evidence" value="ECO:0007669"/>
    <property type="project" value="UniProtKB-EC"/>
</dbReference>
<dbReference type="SUPFAM" id="SSF56276">
    <property type="entry name" value="S-adenosylmethionine decarboxylase"/>
    <property type="match status" value="1"/>
</dbReference>
<feature type="active site" description="Schiff-base intermediate with substrate; via pyruvic acid" evidence="13">
    <location>
        <position position="61"/>
    </location>
</feature>
<evidence type="ECO:0000313" key="19">
    <source>
        <dbReference type="Proteomes" id="UP000233837"/>
    </source>
</evidence>
<dbReference type="InterPro" id="IPR016067">
    <property type="entry name" value="S-AdoMet_deCO2ase_core"/>
</dbReference>
<evidence type="ECO:0000256" key="5">
    <source>
        <dbReference type="ARBA" id="ARBA00023066"/>
    </source>
</evidence>
<dbReference type="Gene3D" id="3.60.90.10">
    <property type="entry name" value="S-adenosylmethionine decarboxylase"/>
    <property type="match status" value="1"/>
</dbReference>
<keyword evidence="6 12" id="KW-0620">Polyamine biosynthesis</keyword>
<keyword evidence="5 12" id="KW-0745">Spermidine biosynthesis</keyword>
<sequence>MAVSGFEGFEKRLELHFFGDDPMGLRRLSFKTLDHILAAVQCRVVSAVGNAHFDAYVLSESSLFLYPDKLVIKTCGTTGLLHSVPLLLHHAAALGLKLLRCKYTRGSFIFPNAQLSPHTSFKEEVFFLEKNLPASLRHRKARVLPSHSSRHKWHVYSASSKADDFTGGPITVEVCMTELDRTVADRFFRWPGEAGMSGHEAGREMTRRAEIADAAGPRAFICEFAFDPCGYSMNGLHADRYSTIHVTPEEGYSYASYECVLTEESEIQTLLNKVNAVFRPGVMSVSVTGGPETCIEKIAGMSCRSRASETFSGAGVVTYQTFATEMDEEWSSA</sequence>
<comment type="cofactor">
    <cofactor evidence="12">
        <name>pyruvate</name>
        <dbReference type="ChEBI" id="CHEBI:15361"/>
    </cofactor>
    <text evidence="12">Binds 1 pyruvoyl group covalently per subunit.</text>
</comment>
<evidence type="ECO:0000313" key="18">
    <source>
        <dbReference type="EMBL" id="PKU80554.1"/>
    </source>
</evidence>
<feature type="chain" id="PRO_5042323204" description="S-adenosylmethionine decarboxylase beta chain" evidence="17">
    <location>
        <begin position="1"/>
        <end position="60"/>
    </location>
</feature>
<feature type="active site" description="Proton acceptor; for processing activity" evidence="13">
    <location>
        <position position="245"/>
    </location>
</feature>
<evidence type="ECO:0000256" key="3">
    <source>
        <dbReference type="ARBA" id="ARBA00022691"/>
    </source>
</evidence>
<proteinExistence type="inferred from homology"/>
<dbReference type="InterPro" id="IPR048283">
    <property type="entry name" value="AdoMetDC-like"/>
</dbReference>
<protein>
    <recommendedName>
        <fullName evidence="12">S-adenosylmethionine decarboxylase proenzyme</fullName>
        <ecNumber evidence="12">4.1.1.50</ecNumber>
    </recommendedName>
</protein>
<dbReference type="PROSITE" id="PS01336">
    <property type="entry name" value="ADOMETDC"/>
    <property type="match status" value="1"/>
</dbReference>
<evidence type="ECO:0000256" key="1">
    <source>
        <dbReference type="ARBA" id="ARBA00004911"/>
    </source>
</evidence>
<gene>
    <name evidence="18" type="primary">SAMDC3</name>
    <name evidence="18" type="ORF">MA16_Dca011678</name>
</gene>
<evidence type="ECO:0000256" key="16">
    <source>
        <dbReference type="PIRSR" id="PIRSR001355-4"/>
    </source>
</evidence>
<evidence type="ECO:0000256" key="9">
    <source>
        <dbReference type="ARBA" id="ARBA00023270"/>
    </source>
</evidence>
<evidence type="ECO:0000256" key="4">
    <source>
        <dbReference type="ARBA" id="ARBA00022793"/>
    </source>
</evidence>
<keyword evidence="8 12" id="KW-0456">Lyase</keyword>
<keyword evidence="4 12" id="KW-0210">Decarboxylase</keyword>
<dbReference type="GO" id="GO:0006597">
    <property type="term" value="P:spermine biosynthetic process"/>
    <property type="evidence" value="ECO:0007669"/>
    <property type="project" value="InterPro"/>
</dbReference>
<evidence type="ECO:0000256" key="7">
    <source>
        <dbReference type="ARBA" id="ARBA00023145"/>
    </source>
</evidence>
<keyword evidence="19" id="KW-1185">Reference proteome</keyword>
<feature type="modified residue" description="Pyruvic acid (Ser); by autocatalysis" evidence="15">
    <location>
        <position position="61"/>
    </location>
</feature>
<dbReference type="GO" id="GO:0008295">
    <property type="term" value="P:spermidine biosynthetic process"/>
    <property type="evidence" value="ECO:0007669"/>
    <property type="project" value="UniProtKB-KW"/>
</dbReference>
<reference evidence="18 19" key="1">
    <citation type="journal article" date="2016" name="Sci. Rep.">
        <title>The Dendrobium catenatum Lindl. genome sequence provides insights into polysaccharide synthase, floral development and adaptive evolution.</title>
        <authorList>
            <person name="Zhang G.Q."/>
            <person name="Xu Q."/>
            <person name="Bian C."/>
            <person name="Tsai W.C."/>
            <person name="Yeh C.M."/>
            <person name="Liu K.W."/>
            <person name="Yoshida K."/>
            <person name="Zhang L.S."/>
            <person name="Chang S.B."/>
            <person name="Chen F."/>
            <person name="Shi Y."/>
            <person name="Su Y.Y."/>
            <person name="Zhang Y.Q."/>
            <person name="Chen L.J."/>
            <person name="Yin Y."/>
            <person name="Lin M."/>
            <person name="Huang H."/>
            <person name="Deng H."/>
            <person name="Wang Z.W."/>
            <person name="Zhu S.L."/>
            <person name="Zhao X."/>
            <person name="Deng C."/>
            <person name="Niu S.C."/>
            <person name="Huang J."/>
            <person name="Wang M."/>
            <person name="Liu G.H."/>
            <person name="Yang H.J."/>
            <person name="Xiao X.J."/>
            <person name="Hsiao Y.Y."/>
            <person name="Wu W.L."/>
            <person name="Chen Y.Y."/>
            <person name="Mitsuda N."/>
            <person name="Ohme-Takagi M."/>
            <person name="Luo Y.B."/>
            <person name="Van de Peer Y."/>
            <person name="Liu Z.J."/>
        </authorList>
    </citation>
    <scope>NUCLEOTIDE SEQUENCE [LARGE SCALE GENOMIC DNA]</scope>
    <source>
        <tissue evidence="18">The whole plant</tissue>
    </source>
</reference>
<evidence type="ECO:0000256" key="15">
    <source>
        <dbReference type="PIRSR" id="PIRSR001355-3"/>
    </source>
</evidence>
<dbReference type="GO" id="GO:0005829">
    <property type="term" value="C:cytosol"/>
    <property type="evidence" value="ECO:0007669"/>
    <property type="project" value="TreeGrafter"/>
</dbReference>
<dbReference type="PANTHER" id="PTHR11570:SF38">
    <property type="entry name" value="S-ADENOSYLMETHIONINE DECARBOXYLASE PROENZYME 4"/>
    <property type="match status" value="1"/>
</dbReference>
<dbReference type="NCBIfam" id="TIGR00535">
    <property type="entry name" value="SAM_DCase"/>
    <property type="match status" value="1"/>
</dbReference>
<dbReference type="Gene3D" id="3.30.360.50">
    <property type="entry name" value="S-adenosylmethionine decarboxylase"/>
    <property type="match status" value="1"/>
</dbReference>
<feature type="binding site" evidence="14">
    <location>
        <position position="226"/>
    </location>
    <ligand>
        <name>substrate</name>
    </ligand>
</feature>
<evidence type="ECO:0000256" key="10">
    <source>
        <dbReference type="ARBA" id="ARBA00023317"/>
    </source>
</evidence>
<dbReference type="UniPathway" id="UPA00331">
    <property type="reaction ID" value="UER00451"/>
</dbReference>
<evidence type="ECO:0000256" key="12">
    <source>
        <dbReference type="PIRNR" id="PIRNR001355"/>
    </source>
</evidence>
<evidence type="ECO:0000256" key="14">
    <source>
        <dbReference type="PIRSR" id="PIRSR001355-2"/>
    </source>
</evidence>
<feature type="binding site" evidence="14">
    <location>
        <position position="6"/>
    </location>
    <ligand>
        <name>substrate</name>
    </ligand>
</feature>
<keyword evidence="10 12" id="KW-0670">Pyruvate</keyword>
<dbReference type="Proteomes" id="UP000233837">
    <property type="component" value="Unassembled WGS sequence"/>
</dbReference>
<feature type="active site" description="Proton donor; for catalytic activity" evidence="13">
    <location>
        <position position="75"/>
    </location>
</feature>
<feature type="binding site" evidence="14">
    <location>
        <position position="60"/>
    </location>
    <ligand>
        <name>substrate</name>
    </ligand>
</feature>
<keyword evidence="3 12" id="KW-0949">S-adenosyl-L-methionine</keyword>
<keyword evidence="9 12" id="KW-0704">Schiff base</keyword>
<evidence type="ECO:0000256" key="8">
    <source>
        <dbReference type="ARBA" id="ARBA00023239"/>
    </source>
</evidence>
<reference evidence="18 19" key="2">
    <citation type="journal article" date="2017" name="Nature">
        <title>The Apostasia genome and the evolution of orchids.</title>
        <authorList>
            <person name="Zhang G.Q."/>
            <person name="Liu K.W."/>
            <person name="Li Z."/>
            <person name="Lohaus R."/>
            <person name="Hsiao Y.Y."/>
            <person name="Niu S.C."/>
            <person name="Wang J.Y."/>
            <person name="Lin Y.C."/>
            <person name="Xu Q."/>
            <person name="Chen L.J."/>
            <person name="Yoshida K."/>
            <person name="Fujiwara S."/>
            <person name="Wang Z.W."/>
            <person name="Zhang Y.Q."/>
            <person name="Mitsuda N."/>
            <person name="Wang M."/>
            <person name="Liu G.H."/>
            <person name="Pecoraro L."/>
            <person name="Huang H.X."/>
            <person name="Xiao X.J."/>
            <person name="Lin M."/>
            <person name="Wu X.Y."/>
            <person name="Wu W.L."/>
            <person name="Chen Y.Y."/>
            <person name="Chang S.B."/>
            <person name="Sakamoto S."/>
            <person name="Ohme-Takagi M."/>
            <person name="Yagi M."/>
            <person name="Zeng S.J."/>
            <person name="Shen C.Y."/>
            <person name="Yeh C.M."/>
            <person name="Luo Y.B."/>
            <person name="Tsai W.C."/>
            <person name="Van de Peer Y."/>
            <person name="Liu Z.J."/>
        </authorList>
    </citation>
    <scope>NUCLEOTIDE SEQUENCE [LARGE SCALE GENOMIC DNA]</scope>
    <source>
        <tissue evidence="18">The whole plant</tissue>
    </source>
</reference>
<dbReference type="OrthoDB" id="1068353at2759"/>
<keyword evidence="7 12" id="KW-0865">Zymogen</keyword>
<dbReference type="PIRSF" id="PIRSF001355">
    <property type="entry name" value="S-AdenosylMet_decarboxylase"/>
    <property type="match status" value="1"/>
</dbReference>
<dbReference type="Pfam" id="PF01536">
    <property type="entry name" value="SAM_decarbox"/>
    <property type="match status" value="1"/>
</dbReference>
<dbReference type="PANTHER" id="PTHR11570">
    <property type="entry name" value="S-ADENOSYLMETHIONINE DECARBOXYLASE"/>
    <property type="match status" value="1"/>
</dbReference>
<evidence type="ECO:0000256" key="17">
    <source>
        <dbReference type="PIRSR" id="PIRSR001355-5"/>
    </source>
</evidence>
<comment type="pathway">
    <text evidence="1 12">Amine and polyamine biosynthesis; S-adenosylmethioninamine biosynthesis; S-adenosylmethioninamine from S-adenosyl-L-methionine: step 1/1.</text>
</comment>
<evidence type="ECO:0000256" key="13">
    <source>
        <dbReference type="PIRSR" id="PIRSR001355-1"/>
    </source>
</evidence>
<dbReference type="EC" id="4.1.1.50" evidence="12"/>
<evidence type="ECO:0000256" key="6">
    <source>
        <dbReference type="ARBA" id="ARBA00023115"/>
    </source>
</evidence>
<dbReference type="STRING" id="906689.A0A2I0WY15"/>
<feature type="chain" id="PRO_5042323203" description="S-adenosylmethionine decarboxylase alpha chain" evidence="17">
    <location>
        <begin position="61"/>
        <end position="333"/>
    </location>
</feature>
<evidence type="ECO:0000256" key="2">
    <source>
        <dbReference type="ARBA" id="ARBA00008466"/>
    </source>
</evidence>
<accession>A0A2I0WY15</accession>